<dbReference type="AlphaFoldDB" id="A0A917TKF0"/>
<organism evidence="2 3">
    <name type="scientific">Dactylosporangium sucinum</name>
    <dbReference type="NCBI Taxonomy" id="1424081"/>
    <lineage>
        <taxon>Bacteria</taxon>
        <taxon>Bacillati</taxon>
        <taxon>Actinomycetota</taxon>
        <taxon>Actinomycetes</taxon>
        <taxon>Micromonosporales</taxon>
        <taxon>Micromonosporaceae</taxon>
        <taxon>Dactylosporangium</taxon>
    </lineage>
</organism>
<dbReference type="EMBL" id="BMPI01000012">
    <property type="protein sequence ID" value="GGM26663.1"/>
    <property type="molecule type" value="Genomic_DNA"/>
</dbReference>
<accession>A0A917TKF0</accession>
<evidence type="ECO:0000256" key="1">
    <source>
        <dbReference type="SAM" id="MobiDB-lite"/>
    </source>
</evidence>
<reference evidence="2" key="1">
    <citation type="journal article" date="2014" name="Int. J. Syst. Evol. Microbiol.">
        <title>Complete genome sequence of Corynebacterium casei LMG S-19264T (=DSM 44701T), isolated from a smear-ripened cheese.</title>
        <authorList>
            <consortium name="US DOE Joint Genome Institute (JGI-PGF)"/>
            <person name="Walter F."/>
            <person name="Albersmeier A."/>
            <person name="Kalinowski J."/>
            <person name="Ruckert C."/>
        </authorList>
    </citation>
    <scope>NUCLEOTIDE SEQUENCE</scope>
    <source>
        <strain evidence="2">JCM 19831</strain>
    </source>
</reference>
<keyword evidence="3" id="KW-1185">Reference proteome</keyword>
<protein>
    <submittedName>
        <fullName evidence="2">Uncharacterized protein</fullName>
    </submittedName>
</protein>
<sequence length="111" mass="11800">MNVRVSPLDLPAERCDAPRTGGRREQWTPVLAAIVRCPMFLIFPGSLAASADRAFRPSALRLSSPSEVCDSAEAAGVCRLDPVSGGKGVRDGGNARTHRRWADSAGLGARR</sequence>
<gene>
    <name evidence="2" type="ORF">GCM10007977_029760</name>
</gene>
<proteinExistence type="predicted"/>
<name>A0A917TKF0_9ACTN</name>
<dbReference type="Proteomes" id="UP000642070">
    <property type="component" value="Unassembled WGS sequence"/>
</dbReference>
<reference evidence="2" key="2">
    <citation type="submission" date="2020-09" db="EMBL/GenBank/DDBJ databases">
        <authorList>
            <person name="Sun Q."/>
            <person name="Ohkuma M."/>
        </authorList>
    </citation>
    <scope>NUCLEOTIDE SEQUENCE</scope>
    <source>
        <strain evidence="2">JCM 19831</strain>
    </source>
</reference>
<evidence type="ECO:0000313" key="3">
    <source>
        <dbReference type="Proteomes" id="UP000642070"/>
    </source>
</evidence>
<feature type="compositionally biased region" description="Basic and acidic residues" evidence="1">
    <location>
        <begin position="11"/>
        <end position="22"/>
    </location>
</feature>
<feature type="region of interest" description="Disordered" evidence="1">
    <location>
        <begin position="86"/>
        <end position="111"/>
    </location>
</feature>
<feature type="region of interest" description="Disordered" evidence="1">
    <location>
        <begin position="1"/>
        <end position="22"/>
    </location>
</feature>
<evidence type="ECO:0000313" key="2">
    <source>
        <dbReference type="EMBL" id="GGM26663.1"/>
    </source>
</evidence>
<comment type="caution">
    <text evidence="2">The sequence shown here is derived from an EMBL/GenBank/DDBJ whole genome shotgun (WGS) entry which is preliminary data.</text>
</comment>